<name>A0ABW7PQZ3_9GAMM</name>
<evidence type="ECO:0000256" key="4">
    <source>
        <dbReference type="ARBA" id="ARBA00022452"/>
    </source>
</evidence>
<keyword evidence="7" id="KW-0653">Protein transport</keyword>
<gene>
    <name evidence="16" type="primary">gspD</name>
    <name evidence="16" type="ORF">ABU178_00190</name>
</gene>
<comment type="subcellular location">
    <subcellularLocation>
        <location evidence="1 10">Cell outer membrane</location>
    </subcellularLocation>
</comment>
<feature type="signal peptide" evidence="12">
    <location>
        <begin position="1"/>
        <end position="23"/>
    </location>
</feature>
<evidence type="ECO:0000259" key="13">
    <source>
        <dbReference type="Pfam" id="PF00263"/>
    </source>
</evidence>
<feature type="chain" id="PRO_5046874450" evidence="12">
    <location>
        <begin position="24"/>
        <end position="638"/>
    </location>
</feature>
<proteinExistence type="inferred from homology"/>
<feature type="region of interest" description="Disordered" evidence="11">
    <location>
        <begin position="601"/>
        <end position="638"/>
    </location>
</feature>
<feature type="domain" description="GspD-like N0" evidence="15">
    <location>
        <begin position="29"/>
        <end position="98"/>
    </location>
</feature>
<organism evidence="16 17">
    <name type="scientific">Pantoea osteomyelitidis</name>
    <dbReference type="NCBI Taxonomy" id="3230026"/>
    <lineage>
        <taxon>Bacteria</taxon>
        <taxon>Pseudomonadati</taxon>
        <taxon>Pseudomonadota</taxon>
        <taxon>Gammaproteobacteria</taxon>
        <taxon>Enterobacterales</taxon>
        <taxon>Erwiniaceae</taxon>
        <taxon>Pantoea</taxon>
    </lineage>
</organism>
<evidence type="ECO:0000256" key="7">
    <source>
        <dbReference type="ARBA" id="ARBA00022927"/>
    </source>
</evidence>
<feature type="domain" description="NolW-like" evidence="14">
    <location>
        <begin position="191"/>
        <end position="258"/>
    </location>
</feature>
<dbReference type="Pfam" id="PF00263">
    <property type="entry name" value="Secretin"/>
    <property type="match status" value="1"/>
</dbReference>
<evidence type="ECO:0000259" key="14">
    <source>
        <dbReference type="Pfam" id="PF03958"/>
    </source>
</evidence>
<dbReference type="InterPro" id="IPR050810">
    <property type="entry name" value="Bact_Secretion_Sys_Channel"/>
</dbReference>
<evidence type="ECO:0000256" key="5">
    <source>
        <dbReference type="ARBA" id="ARBA00022692"/>
    </source>
</evidence>
<keyword evidence="8" id="KW-0472">Membrane</keyword>
<evidence type="ECO:0000256" key="12">
    <source>
        <dbReference type="SAM" id="SignalP"/>
    </source>
</evidence>
<evidence type="ECO:0000313" key="16">
    <source>
        <dbReference type="EMBL" id="MFH8132608.1"/>
    </source>
</evidence>
<keyword evidence="9" id="KW-0998">Cell outer membrane</keyword>
<dbReference type="PRINTS" id="PR00811">
    <property type="entry name" value="BCTERIALGSPD"/>
</dbReference>
<evidence type="ECO:0000256" key="9">
    <source>
        <dbReference type="ARBA" id="ARBA00023237"/>
    </source>
</evidence>
<sequence length="638" mass="69275">MKTLLLHACLLSSLLTAPLVTSAANFSASFQDTDIHDFIDIVSQNLNKPILVDPSIQGKISVRSYDMFTEEEYYQFFLSVLDLYGYSIVPMDNGFLKVIRSSKVKTAGTPIADQVNPGKGDEVITRMVQMHNVPARDLAPLLRQLNDANGTGNVVHYEPANVVILTGKAMIVNRLVEVIERVDRAGIQQRETVAVRNGSAKELAELLNQLSNEELKGQNASALMAKVVADQRTNTLVISGSPQARSKTREIIHRLDKEGGFQDNTRVFYLRYANATQIADVLTGIGEKFAAAQNGKSAKTAALSSNEISVAADTQTNSLIVTAPQGVISSLEKVIQQLDIRRSQVLVEAIIAEVQDGSGLNLGIQWNSRYGGAQFTDTGLPIANLKKDNILNGAVNGLATGFFRGDFSALLTALAQDAKSEILSTPSVVTLDNKEASFNAGQDVPVLSGSRTTTSDNNVFNTVERKTVGTRLKVTPQINDGNTVQLKIEQEVSSVDKTSSEAGNLGPTFNTRTISNEVIVNNGQTVVLGGLIEDVNKQNVSKVPLLGDLPLVGQFFRYTSSEKSKRNLMVFIKTTIIPDDEVYGHVSGKKYRHIRADFEQRSEKPVSGILPPPDDVMLPPLTPPAGSKAERGRNPFRQ</sequence>
<feature type="compositionally biased region" description="Basic and acidic residues" evidence="11">
    <location>
        <begin position="628"/>
        <end position="638"/>
    </location>
</feature>
<evidence type="ECO:0000256" key="3">
    <source>
        <dbReference type="ARBA" id="ARBA00022448"/>
    </source>
</evidence>
<dbReference type="Pfam" id="PF03958">
    <property type="entry name" value="Secretin_N"/>
    <property type="match status" value="3"/>
</dbReference>
<comment type="caution">
    <text evidence="16">The sequence shown here is derived from an EMBL/GenBank/DDBJ whole genome shotgun (WGS) entry which is preliminary data.</text>
</comment>
<dbReference type="InterPro" id="IPR005644">
    <property type="entry name" value="NolW-like"/>
</dbReference>
<evidence type="ECO:0000313" key="17">
    <source>
        <dbReference type="Proteomes" id="UP001611251"/>
    </source>
</evidence>
<dbReference type="EMBL" id="JBGFSN010000001">
    <property type="protein sequence ID" value="MFH8132608.1"/>
    <property type="molecule type" value="Genomic_DNA"/>
</dbReference>
<dbReference type="Gene3D" id="3.30.1370.120">
    <property type="match status" value="3"/>
</dbReference>
<dbReference type="InterPro" id="IPR049371">
    <property type="entry name" value="GspD-like_N0"/>
</dbReference>
<evidence type="ECO:0000256" key="8">
    <source>
        <dbReference type="ARBA" id="ARBA00023136"/>
    </source>
</evidence>
<evidence type="ECO:0000259" key="15">
    <source>
        <dbReference type="Pfam" id="PF21305"/>
    </source>
</evidence>
<keyword evidence="5" id="KW-0812">Transmembrane</keyword>
<dbReference type="NCBIfam" id="TIGR02517">
    <property type="entry name" value="type_II_gspD"/>
    <property type="match status" value="1"/>
</dbReference>
<dbReference type="PANTHER" id="PTHR30332">
    <property type="entry name" value="PROBABLE GENERAL SECRETION PATHWAY PROTEIN D"/>
    <property type="match status" value="1"/>
</dbReference>
<dbReference type="InterPro" id="IPR001775">
    <property type="entry name" value="GspD/PilQ"/>
</dbReference>
<feature type="domain" description="Type II/III secretion system secretin-like" evidence="13">
    <location>
        <begin position="413"/>
        <end position="577"/>
    </location>
</feature>
<keyword evidence="3 10" id="KW-0813">Transport</keyword>
<reference evidence="16 17" key="1">
    <citation type="submission" date="2024-08" db="EMBL/GenBank/DDBJ databases">
        <title>Pantoea ronii - a newly identified human opportunistic pathogen.</title>
        <authorList>
            <person name="Keidar-Friedman D."/>
            <person name="Sorek N."/>
            <person name="Leshin-Carmel D."/>
            <person name="Tsur A."/>
            <person name="Amsalem M."/>
            <person name="Tolkach D."/>
            <person name="Brosh-Nissimov T."/>
        </authorList>
    </citation>
    <scope>NUCLEOTIDE SEQUENCE [LARGE SCALE GENOMIC DNA]</scope>
    <source>
        <strain evidence="16 17">AA23256</strain>
    </source>
</reference>
<evidence type="ECO:0000256" key="1">
    <source>
        <dbReference type="ARBA" id="ARBA00004442"/>
    </source>
</evidence>
<keyword evidence="4" id="KW-1134">Transmembrane beta strand</keyword>
<dbReference type="Proteomes" id="UP001611251">
    <property type="component" value="Unassembled WGS sequence"/>
</dbReference>
<dbReference type="RefSeq" id="WP_397210805.1">
    <property type="nucleotide sequence ID" value="NZ_JBGFSN010000001.1"/>
</dbReference>
<dbReference type="InterPro" id="IPR004846">
    <property type="entry name" value="T2SS/T3SS_dom"/>
</dbReference>
<evidence type="ECO:0000256" key="6">
    <source>
        <dbReference type="ARBA" id="ARBA00022729"/>
    </source>
</evidence>
<feature type="domain" description="NolW-like" evidence="14">
    <location>
        <begin position="125"/>
        <end position="187"/>
    </location>
</feature>
<evidence type="ECO:0000256" key="2">
    <source>
        <dbReference type="ARBA" id="ARBA00006980"/>
    </source>
</evidence>
<dbReference type="Pfam" id="PF21305">
    <property type="entry name" value="type_II_gspD_N0"/>
    <property type="match status" value="1"/>
</dbReference>
<feature type="domain" description="NolW-like" evidence="14">
    <location>
        <begin position="265"/>
        <end position="344"/>
    </location>
</feature>
<keyword evidence="17" id="KW-1185">Reference proteome</keyword>
<comment type="similarity">
    <text evidence="2">Belongs to the bacterial secretin family. GSP D subfamily.</text>
</comment>
<dbReference type="InterPro" id="IPR038591">
    <property type="entry name" value="NolW-like_sf"/>
</dbReference>
<evidence type="ECO:0000256" key="11">
    <source>
        <dbReference type="SAM" id="MobiDB-lite"/>
    </source>
</evidence>
<accession>A0ABW7PQZ3</accession>
<dbReference type="InterPro" id="IPR013356">
    <property type="entry name" value="T2SS_GspD"/>
</dbReference>
<evidence type="ECO:0000256" key="10">
    <source>
        <dbReference type="RuleBase" id="RU004004"/>
    </source>
</evidence>
<protein>
    <submittedName>
        <fullName evidence="16">Type II secretion system secretin GspD</fullName>
    </submittedName>
</protein>
<dbReference type="PANTHER" id="PTHR30332:SF24">
    <property type="entry name" value="SECRETIN GSPD-RELATED"/>
    <property type="match status" value="1"/>
</dbReference>
<keyword evidence="6 12" id="KW-0732">Signal</keyword>